<reference evidence="1" key="1">
    <citation type="journal article" date="2014" name="Front. Microbiol.">
        <title>High frequency of phylogenetically diverse reductive dehalogenase-homologous genes in deep subseafloor sedimentary metagenomes.</title>
        <authorList>
            <person name="Kawai M."/>
            <person name="Futagami T."/>
            <person name="Toyoda A."/>
            <person name="Takaki Y."/>
            <person name="Nishi S."/>
            <person name="Hori S."/>
            <person name="Arai W."/>
            <person name="Tsubouchi T."/>
            <person name="Morono Y."/>
            <person name="Uchiyama I."/>
            <person name="Ito T."/>
            <person name="Fujiyama A."/>
            <person name="Inagaki F."/>
            <person name="Takami H."/>
        </authorList>
    </citation>
    <scope>NUCLEOTIDE SEQUENCE</scope>
    <source>
        <strain evidence="1">Expedition CK06-06</strain>
    </source>
</reference>
<dbReference type="EMBL" id="BARS01055901">
    <property type="protein sequence ID" value="GAG49948.1"/>
    <property type="molecule type" value="Genomic_DNA"/>
</dbReference>
<feature type="non-terminal residue" evidence="1">
    <location>
        <position position="1"/>
    </location>
</feature>
<organism evidence="1">
    <name type="scientific">marine sediment metagenome</name>
    <dbReference type="NCBI Taxonomy" id="412755"/>
    <lineage>
        <taxon>unclassified sequences</taxon>
        <taxon>metagenomes</taxon>
        <taxon>ecological metagenomes</taxon>
    </lineage>
</organism>
<sequence length="70" mass="7867">AIGKGNPIYYCPSCGIAYCEKCFNQVIKKDGCWNCREGATLEGKKEWVDETVLELKEADEPKKNPIKKGK</sequence>
<proteinExistence type="predicted"/>
<dbReference type="AlphaFoldDB" id="X0YNC6"/>
<accession>X0YNC6</accession>
<protein>
    <submittedName>
        <fullName evidence="1">Uncharacterized protein</fullName>
    </submittedName>
</protein>
<comment type="caution">
    <text evidence="1">The sequence shown here is derived from an EMBL/GenBank/DDBJ whole genome shotgun (WGS) entry which is preliminary data.</text>
</comment>
<name>X0YNC6_9ZZZZ</name>
<gene>
    <name evidence="1" type="ORF">S01H1_82457</name>
</gene>
<evidence type="ECO:0000313" key="1">
    <source>
        <dbReference type="EMBL" id="GAG49948.1"/>
    </source>
</evidence>